<keyword evidence="4" id="KW-1003">Cell membrane</keyword>
<feature type="transmembrane region" description="Helical" evidence="8">
    <location>
        <begin position="67"/>
        <end position="93"/>
    </location>
</feature>
<protein>
    <submittedName>
        <fullName evidence="9">Unannotated protein</fullName>
    </submittedName>
</protein>
<reference evidence="9" key="1">
    <citation type="submission" date="2020-05" db="EMBL/GenBank/DDBJ databases">
        <authorList>
            <person name="Chiriac C."/>
            <person name="Salcher M."/>
            <person name="Ghai R."/>
            <person name="Kavagutti S V."/>
        </authorList>
    </citation>
    <scope>NUCLEOTIDE SEQUENCE</scope>
</reference>
<evidence type="ECO:0000256" key="5">
    <source>
        <dbReference type="ARBA" id="ARBA00022692"/>
    </source>
</evidence>
<keyword evidence="5 8" id="KW-0812">Transmembrane</keyword>
<keyword evidence="6 8" id="KW-1133">Transmembrane helix</keyword>
<evidence type="ECO:0000256" key="4">
    <source>
        <dbReference type="ARBA" id="ARBA00022475"/>
    </source>
</evidence>
<evidence type="ECO:0000313" key="9">
    <source>
        <dbReference type="EMBL" id="CAB4703803.1"/>
    </source>
</evidence>
<evidence type="ECO:0000256" key="3">
    <source>
        <dbReference type="ARBA" id="ARBA00022448"/>
    </source>
</evidence>
<proteinExistence type="inferred from homology"/>
<feature type="transmembrane region" description="Helical" evidence="8">
    <location>
        <begin position="306"/>
        <end position="331"/>
    </location>
</feature>
<dbReference type="GO" id="GO:0055085">
    <property type="term" value="P:transmembrane transport"/>
    <property type="evidence" value="ECO:0007669"/>
    <property type="project" value="TreeGrafter"/>
</dbReference>
<feature type="transmembrane region" description="Helical" evidence="8">
    <location>
        <begin position="152"/>
        <end position="175"/>
    </location>
</feature>
<name>A0A6J6Q367_9ZZZZ</name>
<dbReference type="PANTHER" id="PTHR21716">
    <property type="entry name" value="TRANSMEMBRANE PROTEIN"/>
    <property type="match status" value="1"/>
</dbReference>
<keyword evidence="3" id="KW-0813">Transport</keyword>
<organism evidence="9">
    <name type="scientific">freshwater metagenome</name>
    <dbReference type="NCBI Taxonomy" id="449393"/>
    <lineage>
        <taxon>unclassified sequences</taxon>
        <taxon>metagenomes</taxon>
        <taxon>ecological metagenomes</taxon>
    </lineage>
</organism>
<dbReference type="PANTHER" id="PTHR21716:SF53">
    <property type="entry name" value="PERMEASE PERM-RELATED"/>
    <property type="match status" value="1"/>
</dbReference>
<feature type="transmembrane region" description="Helical" evidence="8">
    <location>
        <begin position="252"/>
        <end position="285"/>
    </location>
</feature>
<accession>A0A6J6Q367</accession>
<dbReference type="GO" id="GO:0005886">
    <property type="term" value="C:plasma membrane"/>
    <property type="evidence" value="ECO:0007669"/>
    <property type="project" value="UniProtKB-SubCell"/>
</dbReference>
<evidence type="ECO:0000256" key="7">
    <source>
        <dbReference type="ARBA" id="ARBA00023136"/>
    </source>
</evidence>
<dbReference type="InterPro" id="IPR002549">
    <property type="entry name" value="AI-2E-like"/>
</dbReference>
<feature type="transmembrane region" description="Helical" evidence="8">
    <location>
        <begin position="215"/>
        <end position="246"/>
    </location>
</feature>
<feature type="transmembrane region" description="Helical" evidence="8">
    <location>
        <begin position="12"/>
        <end position="31"/>
    </location>
</feature>
<comment type="similarity">
    <text evidence="2">Belongs to the autoinducer-2 exporter (AI-2E) (TC 2.A.86) family.</text>
</comment>
<evidence type="ECO:0000256" key="8">
    <source>
        <dbReference type="SAM" id="Phobius"/>
    </source>
</evidence>
<feature type="transmembrane region" description="Helical" evidence="8">
    <location>
        <begin position="37"/>
        <end position="55"/>
    </location>
</feature>
<sequence length="355" mass="37948">MKQERLVDLRATTVIRTLALIIAAALILEVIWIAREVITWVVIALFLALALDPLVSLFERRTKVGRVWAIGAIYIFLALVITAIGATFLPALIREVNGLVDALPSYIQDLTHGRGRLGFLETKYHIVEKVKAQVETGGANKLLGISGTALSITQSVITAVVATVTIIFLTFFMLLEGRSWIDRFFSLLPEHSRPRWRAIGDDVYRTVGGYVSGNLLISLIAGSLMTIVLLILGVPFAVALGLLVGILDLIPLAGATIAGIVVVTVAALHSPVAGIVVAIVCLVYQQVENHILQPMIYSRTVQLSPLAVLIAVLVGASLAGVLGALAAIPVAGTIQVILRDWLANRQTQPTPSQGG</sequence>
<evidence type="ECO:0000256" key="6">
    <source>
        <dbReference type="ARBA" id="ARBA00022989"/>
    </source>
</evidence>
<comment type="subcellular location">
    <subcellularLocation>
        <location evidence="1">Cell membrane</location>
        <topology evidence="1">Multi-pass membrane protein</topology>
    </subcellularLocation>
</comment>
<dbReference type="Pfam" id="PF01594">
    <property type="entry name" value="AI-2E_transport"/>
    <property type="match status" value="1"/>
</dbReference>
<gene>
    <name evidence="9" type="ORF">UFOPK2399_01536</name>
</gene>
<keyword evidence="7 8" id="KW-0472">Membrane</keyword>
<evidence type="ECO:0000256" key="2">
    <source>
        <dbReference type="ARBA" id="ARBA00009773"/>
    </source>
</evidence>
<dbReference type="EMBL" id="CAEZXP010000005">
    <property type="protein sequence ID" value="CAB4703803.1"/>
    <property type="molecule type" value="Genomic_DNA"/>
</dbReference>
<dbReference type="AlphaFoldDB" id="A0A6J6Q367"/>
<evidence type="ECO:0000256" key="1">
    <source>
        <dbReference type="ARBA" id="ARBA00004651"/>
    </source>
</evidence>